<evidence type="ECO:0000313" key="1">
    <source>
        <dbReference type="EMBL" id="PIR41545.1"/>
    </source>
</evidence>
<sequence length="334" mass="37377">MATIKELLANGGHRKGPRKSNIAIADFKPTRILPSGEPPTLEDPPDLARIRAILAQAQEVEQKIEGYEEALGKRVPEYLSIRWEILAEIGEKGGMTKEALQPELEKVERLIDRVLQAPAPYRVPGCVAFALALSSAQSEEELGWGVRRLQKAGFFSEATRGNRDALRGANFSVLLSLEYSGNKKAGKALSQLRRVQGLFLQQLLEENDQRAAELRKQAGPNPIAAVNIERWRINPGQGWIDIPDQPGKRGGLILFHLEEGRIHPKGVAGRHPHFEGRVRQMVNQGIFLEVGEIRAEKITRQFPARDLFFLVLDLQKMVRAGIDHAKKLELRRRG</sequence>
<protein>
    <submittedName>
        <fullName evidence="1">Uncharacterized protein</fullName>
    </submittedName>
</protein>
<dbReference type="AlphaFoldDB" id="A0A2H0R6T9"/>
<dbReference type="EMBL" id="PCXO01000004">
    <property type="protein sequence ID" value="PIR41545.1"/>
    <property type="molecule type" value="Genomic_DNA"/>
</dbReference>
<comment type="caution">
    <text evidence="1">The sequence shown here is derived from an EMBL/GenBank/DDBJ whole genome shotgun (WGS) entry which is preliminary data.</text>
</comment>
<dbReference type="Proteomes" id="UP000230232">
    <property type="component" value="Unassembled WGS sequence"/>
</dbReference>
<organism evidence="1 2">
    <name type="scientific">Candidatus Yanofskybacteria bacterium CG10_big_fil_rev_8_21_14_0_10_46_23</name>
    <dbReference type="NCBI Taxonomy" id="1975098"/>
    <lineage>
        <taxon>Bacteria</taxon>
        <taxon>Candidatus Yanofskyibacteriota</taxon>
    </lineage>
</organism>
<reference evidence="1 2" key="1">
    <citation type="submission" date="2017-09" db="EMBL/GenBank/DDBJ databases">
        <title>Depth-based differentiation of microbial function through sediment-hosted aquifers and enrichment of novel symbionts in the deep terrestrial subsurface.</title>
        <authorList>
            <person name="Probst A.J."/>
            <person name="Ladd B."/>
            <person name="Jarett J.K."/>
            <person name="Geller-Mcgrath D.E."/>
            <person name="Sieber C.M."/>
            <person name="Emerson J.B."/>
            <person name="Anantharaman K."/>
            <person name="Thomas B.C."/>
            <person name="Malmstrom R."/>
            <person name="Stieglmeier M."/>
            <person name="Klingl A."/>
            <person name="Woyke T."/>
            <person name="Ryan C.M."/>
            <person name="Banfield J.F."/>
        </authorList>
    </citation>
    <scope>NUCLEOTIDE SEQUENCE [LARGE SCALE GENOMIC DNA]</scope>
    <source>
        <strain evidence="1">CG10_big_fil_rev_8_21_14_0_10_46_23</strain>
    </source>
</reference>
<evidence type="ECO:0000313" key="2">
    <source>
        <dbReference type="Proteomes" id="UP000230232"/>
    </source>
</evidence>
<proteinExistence type="predicted"/>
<accession>A0A2H0R6T9</accession>
<name>A0A2H0R6T9_9BACT</name>
<gene>
    <name evidence="1" type="ORF">COV31_00345</name>
</gene>